<comment type="caution">
    <text evidence="1">The sequence shown here is derived from an EMBL/GenBank/DDBJ whole genome shotgun (WGS) entry which is preliminary data.</text>
</comment>
<gene>
    <name evidence="1" type="ORF">GCM10022404_04710</name>
</gene>
<organism evidence="1 2">
    <name type="scientific">Celeribacter arenosi</name>
    <dbReference type="NCBI Taxonomy" id="792649"/>
    <lineage>
        <taxon>Bacteria</taxon>
        <taxon>Pseudomonadati</taxon>
        <taxon>Pseudomonadota</taxon>
        <taxon>Alphaproteobacteria</taxon>
        <taxon>Rhodobacterales</taxon>
        <taxon>Roseobacteraceae</taxon>
        <taxon>Celeribacter</taxon>
    </lineage>
</organism>
<dbReference type="Proteomes" id="UP001399917">
    <property type="component" value="Unassembled WGS sequence"/>
</dbReference>
<evidence type="ECO:0000313" key="2">
    <source>
        <dbReference type="Proteomes" id="UP001399917"/>
    </source>
</evidence>
<evidence type="ECO:0000313" key="1">
    <source>
        <dbReference type="EMBL" id="GAA3856843.1"/>
    </source>
</evidence>
<name>A0ABP7JVZ4_9RHOB</name>
<dbReference type="EMBL" id="BAABDF010000003">
    <property type="protein sequence ID" value="GAA3856843.1"/>
    <property type="molecule type" value="Genomic_DNA"/>
</dbReference>
<protein>
    <submittedName>
        <fullName evidence="1">Uncharacterized protein</fullName>
    </submittedName>
</protein>
<sequence>MPYLGRMTDGKYSNLDQEIIVLAAVWELIGSMVHYGHFVKYRDPLATHLDRFTSNEARDLFLVLLSDLLAHPRDGTFDLKKPSAEGGMKDTHVAYLSQVVENPKLGENCLPLKDAIKSFSNWLGGDAVFKNVYFPSIKWTGTLRVNRKDYLKVCGNATKHGFLRLDRMVKLVKRILHDNGKVIDDGEVYLVLPDFIEWFRENVVFASASQIAWHLNEIRWGIYDYLSPEFKRSFEPTKVMSGAQMYRYKYPNGLSDPLIKSIYWDLMNEVRSAPSVPRFNPSPPLSDIY</sequence>
<accession>A0ABP7JVZ4</accession>
<reference evidence="2" key="1">
    <citation type="journal article" date="2019" name="Int. J. Syst. Evol. Microbiol.">
        <title>The Global Catalogue of Microorganisms (GCM) 10K type strain sequencing project: providing services to taxonomists for standard genome sequencing and annotation.</title>
        <authorList>
            <consortium name="The Broad Institute Genomics Platform"/>
            <consortium name="The Broad Institute Genome Sequencing Center for Infectious Disease"/>
            <person name="Wu L."/>
            <person name="Ma J."/>
        </authorList>
    </citation>
    <scope>NUCLEOTIDE SEQUENCE [LARGE SCALE GENOMIC DNA]</scope>
    <source>
        <strain evidence="2">JCM 17190</strain>
    </source>
</reference>
<proteinExistence type="predicted"/>
<keyword evidence="2" id="KW-1185">Reference proteome</keyword>